<keyword evidence="1" id="KW-0560">Oxidoreductase</keyword>
<dbReference type="PANTHER" id="PTHR43625:SF7">
    <property type="entry name" value="REDUCTASE (YAKC), PUTATIVE (AFU_ORTHOLOGUE AFUA_8G01560)-RELATED"/>
    <property type="match status" value="1"/>
</dbReference>
<dbReference type="Gene3D" id="3.20.20.100">
    <property type="entry name" value="NADP-dependent oxidoreductase domain"/>
    <property type="match status" value="1"/>
</dbReference>
<dbReference type="PANTHER" id="PTHR43625">
    <property type="entry name" value="AFLATOXIN B1 ALDEHYDE REDUCTASE"/>
    <property type="match status" value="1"/>
</dbReference>
<dbReference type="VEuPathDB" id="FungiDB:ACLA_044230"/>
<dbReference type="InterPro" id="IPR036812">
    <property type="entry name" value="NAD(P)_OxRdtase_dom_sf"/>
</dbReference>
<dbReference type="GeneID" id="4707328"/>
<dbReference type="Pfam" id="PF00248">
    <property type="entry name" value="Aldo_ket_red"/>
    <property type="match status" value="1"/>
</dbReference>
<dbReference type="OMA" id="SKCGFNV"/>
<dbReference type="EMBL" id="DS027046">
    <property type="protein sequence ID" value="EAW13703.1"/>
    <property type="molecule type" value="Genomic_DNA"/>
</dbReference>
<keyword evidence="4" id="KW-1185">Reference proteome</keyword>
<dbReference type="RefSeq" id="XP_001275129.1">
    <property type="nucleotide sequence ID" value="XM_001275128.1"/>
</dbReference>
<feature type="domain" description="NADP-dependent oxidoreductase" evidence="2">
    <location>
        <begin position="16"/>
        <end position="307"/>
    </location>
</feature>
<dbReference type="AlphaFoldDB" id="A1C8R6"/>
<evidence type="ECO:0000313" key="3">
    <source>
        <dbReference type="EMBL" id="EAW13703.1"/>
    </source>
</evidence>
<sequence>MVKTLPFADIQVPIPGFGAMGLSHGLGSNLTLEQAEPVLLKAIELGCTFWDTAVVYQAGVNEKLLGDFIRKHNVRDKVFVASECGLNAFGDGSVTNSAEHIKTYIEGTIERLGFTPDLYYLHRIETKTPLEESIPTLDEIRRAGKTKYIGVSECSAATLRKANSIAKIDAVQAEYSAFETLHETDGLIDTCRELGIAYVAYSPLGHGWLVDDFAYKTPEDFAPDDFHRKSPKFQGENFFKNRAIVQGIKKLATKKGCTISQIALAWVAAQGFIAIPGTTKKHRLEENLASRENELTEEEKREMRRIIDAAKPVGNRYGAAHEALVGHWSTGPGLRWSHSIDIDMAQH</sequence>
<dbReference type="GO" id="GO:0016491">
    <property type="term" value="F:oxidoreductase activity"/>
    <property type="evidence" value="ECO:0007669"/>
    <property type="project" value="UniProtKB-KW"/>
</dbReference>
<organism evidence="3 4">
    <name type="scientific">Aspergillus clavatus (strain ATCC 1007 / CBS 513.65 / DSM 816 / NCTC 3887 / NRRL 1 / QM 1276 / 107)</name>
    <dbReference type="NCBI Taxonomy" id="344612"/>
    <lineage>
        <taxon>Eukaryota</taxon>
        <taxon>Fungi</taxon>
        <taxon>Dikarya</taxon>
        <taxon>Ascomycota</taxon>
        <taxon>Pezizomycotina</taxon>
        <taxon>Eurotiomycetes</taxon>
        <taxon>Eurotiomycetidae</taxon>
        <taxon>Eurotiales</taxon>
        <taxon>Aspergillaceae</taxon>
        <taxon>Aspergillus</taxon>
        <taxon>Aspergillus subgen. Fumigati</taxon>
    </lineage>
</organism>
<dbReference type="GO" id="GO:0005737">
    <property type="term" value="C:cytoplasm"/>
    <property type="evidence" value="ECO:0007669"/>
    <property type="project" value="TreeGrafter"/>
</dbReference>
<dbReference type="Proteomes" id="UP000006701">
    <property type="component" value="Unassembled WGS sequence"/>
</dbReference>
<evidence type="ECO:0000256" key="1">
    <source>
        <dbReference type="ARBA" id="ARBA00023002"/>
    </source>
</evidence>
<proteinExistence type="predicted"/>
<dbReference type="HOGENOM" id="CLU_023205_2_1_1"/>
<dbReference type="OrthoDB" id="37537at2759"/>
<gene>
    <name evidence="3" type="ORF">ACLA_044230</name>
</gene>
<dbReference type="SUPFAM" id="SSF51430">
    <property type="entry name" value="NAD(P)-linked oxidoreductase"/>
    <property type="match status" value="1"/>
</dbReference>
<evidence type="ECO:0000313" key="4">
    <source>
        <dbReference type="Proteomes" id="UP000006701"/>
    </source>
</evidence>
<dbReference type="KEGG" id="act:ACLA_044230"/>
<dbReference type="InterPro" id="IPR050791">
    <property type="entry name" value="Aldo-Keto_reductase"/>
</dbReference>
<accession>A1C8R6</accession>
<dbReference type="eggNOG" id="KOG1575">
    <property type="taxonomic scope" value="Eukaryota"/>
</dbReference>
<reference evidence="3 4" key="1">
    <citation type="journal article" date="2008" name="PLoS Genet.">
        <title>Genomic islands in the pathogenic filamentous fungus Aspergillus fumigatus.</title>
        <authorList>
            <person name="Fedorova N.D."/>
            <person name="Khaldi N."/>
            <person name="Joardar V.S."/>
            <person name="Maiti R."/>
            <person name="Amedeo P."/>
            <person name="Anderson M.J."/>
            <person name="Crabtree J."/>
            <person name="Silva J.C."/>
            <person name="Badger J.H."/>
            <person name="Albarraq A."/>
            <person name="Angiuoli S."/>
            <person name="Bussey H."/>
            <person name="Bowyer P."/>
            <person name="Cotty P.J."/>
            <person name="Dyer P.S."/>
            <person name="Egan A."/>
            <person name="Galens K."/>
            <person name="Fraser-Liggett C.M."/>
            <person name="Haas B.J."/>
            <person name="Inman J.M."/>
            <person name="Kent R."/>
            <person name="Lemieux S."/>
            <person name="Malavazi I."/>
            <person name="Orvis J."/>
            <person name="Roemer T."/>
            <person name="Ronning C.M."/>
            <person name="Sundaram J.P."/>
            <person name="Sutton G."/>
            <person name="Turner G."/>
            <person name="Venter J.C."/>
            <person name="White O.R."/>
            <person name="Whitty B.R."/>
            <person name="Youngman P."/>
            <person name="Wolfe K.H."/>
            <person name="Goldman G.H."/>
            <person name="Wortman J.R."/>
            <person name="Jiang B."/>
            <person name="Denning D.W."/>
            <person name="Nierman W.C."/>
        </authorList>
    </citation>
    <scope>NUCLEOTIDE SEQUENCE [LARGE SCALE GENOMIC DNA]</scope>
    <source>
        <strain evidence="4">ATCC 1007 / CBS 513.65 / DSM 816 / NCTC 3887 / NRRL 1</strain>
    </source>
</reference>
<evidence type="ECO:0000259" key="2">
    <source>
        <dbReference type="Pfam" id="PF00248"/>
    </source>
</evidence>
<dbReference type="InterPro" id="IPR023210">
    <property type="entry name" value="NADP_OxRdtase_dom"/>
</dbReference>
<name>A1C8R6_ASPCL</name>
<protein>
    <submittedName>
        <fullName evidence="3">Aldo-keto reductase (YakC), putative</fullName>
    </submittedName>
</protein>